<reference evidence="1" key="1">
    <citation type="submission" date="2014-11" db="EMBL/GenBank/DDBJ databases">
        <authorList>
            <person name="Amaro Gonzalez C."/>
        </authorList>
    </citation>
    <scope>NUCLEOTIDE SEQUENCE</scope>
</reference>
<dbReference type="AlphaFoldDB" id="A0A0E9WC31"/>
<accession>A0A0E9WC31</accession>
<organism evidence="1">
    <name type="scientific">Anguilla anguilla</name>
    <name type="common">European freshwater eel</name>
    <name type="synonym">Muraena anguilla</name>
    <dbReference type="NCBI Taxonomy" id="7936"/>
    <lineage>
        <taxon>Eukaryota</taxon>
        <taxon>Metazoa</taxon>
        <taxon>Chordata</taxon>
        <taxon>Craniata</taxon>
        <taxon>Vertebrata</taxon>
        <taxon>Euteleostomi</taxon>
        <taxon>Actinopterygii</taxon>
        <taxon>Neopterygii</taxon>
        <taxon>Teleostei</taxon>
        <taxon>Anguilliformes</taxon>
        <taxon>Anguillidae</taxon>
        <taxon>Anguilla</taxon>
    </lineage>
</organism>
<name>A0A0E9WC31_ANGAN</name>
<sequence>MSPFFSRRNGKKTATPVLQKSRVSLRLKNVLGLFRAMCEMRERERESVMQSAPAPRLTCDVEADL</sequence>
<dbReference type="EMBL" id="GBXM01020628">
    <property type="protein sequence ID" value="JAH87949.1"/>
    <property type="molecule type" value="Transcribed_RNA"/>
</dbReference>
<protein>
    <submittedName>
        <fullName evidence="1">Uncharacterized protein</fullName>
    </submittedName>
</protein>
<proteinExistence type="predicted"/>
<evidence type="ECO:0000313" key="1">
    <source>
        <dbReference type="EMBL" id="JAH87949.1"/>
    </source>
</evidence>
<reference evidence="1" key="2">
    <citation type="journal article" date="2015" name="Fish Shellfish Immunol.">
        <title>Early steps in the European eel (Anguilla anguilla)-Vibrio vulnificus interaction in the gills: Role of the RtxA13 toxin.</title>
        <authorList>
            <person name="Callol A."/>
            <person name="Pajuelo D."/>
            <person name="Ebbesson L."/>
            <person name="Teles M."/>
            <person name="MacKenzie S."/>
            <person name="Amaro C."/>
        </authorList>
    </citation>
    <scope>NUCLEOTIDE SEQUENCE</scope>
</reference>